<dbReference type="AlphaFoldDB" id="B9JPE8"/>
<feature type="binding site" evidence="10">
    <location>
        <position position="255"/>
    </location>
    <ligand>
        <name>Mn(2+)</name>
        <dbReference type="ChEBI" id="CHEBI:29035"/>
        <label>1</label>
    </ligand>
</feature>
<feature type="binding site" evidence="10">
    <location>
        <position position="155"/>
    </location>
    <ligand>
        <name>Mn(2+)</name>
        <dbReference type="ChEBI" id="CHEBI:29035"/>
        <label>1</label>
    </ligand>
</feature>
<dbReference type="Proteomes" id="UP000001600">
    <property type="component" value="Plasmid pAtK84b"/>
</dbReference>
<evidence type="ECO:0000256" key="5">
    <source>
        <dbReference type="ARBA" id="ARBA00022723"/>
    </source>
</evidence>
<gene>
    <name evidence="15" type="primary">rocF</name>
    <name evidence="15" type="ordered locus">Arad_14153</name>
</gene>
<keyword evidence="6 12" id="KW-0378">Hydrolase</keyword>
<reference evidence="15 16" key="1">
    <citation type="journal article" date="2009" name="J. Bacteriol.">
        <title>Genome sequences of three Agrobacterium biovars help elucidate the evolution of multichromosome genomes in bacteria.</title>
        <authorList>
            <person name="Slater S.C."/>
            <person name="Goldman B.S."/>
            <person name="Goodner B."/>
            <person name="Setubal J.C."/>
            <person name="Farrand S.K."/>
            <person name="Nester E.W."/>
            <person name="Burr T.J."/>
            <person name="Banta L."/>
            <person name="Dickerman A.W."/>
            <person name="Paulsen I."/>
            <person name="Otten L."/>
            <person name="Suen G."/>
            <person name="Welch R."/>
            <person name="Almeida N.F."/>
            <person name="Arnold F."/>
            <person name="Burton O.T."/>
            <person name="Du Z."/>
            <person name="Ewing A."/>
            <person name="Godsy E."/>
            <person name="Heisel S."/>
            <person name="Houmiel K.L."/>
            <person name="Jhaveri J."/>
            <person name="Lu J."/>
            <person name="Miller N.M."/>
            <person name="Norton S."/>
            <person name="Chen Q."/>
            <person name="Phoolcharoen W."/>
            <person name="Ohlin V."/>
            <person name="Ondrusek D."/>
            <person name="Pride N."/>
            <person name="Stricklin S.L."/>
            <person name="Sun J."/>
            <person name="Wheeler C."/>
            <person name="Wilson L."/>
            <person name="Zhu H."/>
            <person name="Wood D.W."/>
        </authorList>
    </citation>
    <scope>NUCLEOTIDE SEQUENCE [LARGE SCALE GENOMIC DNA]</scope>
    <source>
        <strain evidence="16">K84 / ATCC BAA-868</strain>
        <plasmid evidence="15 16">pAtK84b</plasmid>
    </source>
</reference>
<comment type="similarity">
    <text evidence="11 12">Belongs to the arginase family.</text>
</comment>
<comment type="cofactor">
    <cofactor evidence="10 13">
        <name>Mn(2+)</name>
        <dbReference type="ChEBI" id="CHEBI:29035"/>
    </cofactor>
    <text evidence="10 13">Binds 2 manganese ions per subunit.</text>
</comment>
<dbReference type="GO" id="GO:0000050">
    <property type="term" value="P:urea cycle"/>
    <property type="evidence" value="ECO:0007669"/>
    <property type="project" value="UniProtKB-UniPathway"/>
</dbReference>
<keyword evidence="7 10" id="KW-0464">Manganese</keyword>
<dbReference type="EMBL" id="CP000630">
    <property type="protein sequence ID" value="ACM31017.1"/>
    <property type="molecule type" value="Genomic_DNA"/>
</dbReference>
<organism evidence="15 16">
    <name type="scientific">Rhizobium rhizogenes (strain K84 / ATCC BAA-868)</name>
    <name type="common">Agrobacterium radiobacter</name>
    <dbReference type="NCBI Taxonomy" id="311403"/>
    <lineage>
        <taxon>Bacteria</taxon>
        <taxon>Pseudomonadati</taxon>
        <taxon>Pseudomonadota</taxon>
        <taxon>Alphaproteobacteria</taxon>
        <taxon>Hyphomicrobiales</taxon>
        <taxon>Rhizobiaceae</taxon>
        <taxon>Rhizobium/Agrobacterium group</taxon>
        <taxon>Rhizobium</taxon>
    </lineage>
</organism>
<evidence type="ECO:0000256" key="12">
    <source>
        <dbReference type="RuleBase" id="RU003684"/>
    </source>
</evidence>
<evidence type="ECO:0000256" key="10">
    <source>
        <dbReference type="PIRSR" id="PIRSR036979-1"/>
    </source>
</evidence>
<feature type="binding site" evidence="10">
    <location>
        <position position="153"/>
    </location>
    <ligand>
        <name>Mn(2+)</name>
        <dbReference type="ChEBI" id="CHEBI:29035"/>
        <label>1</label>
    </ligand>
</feature>
<dbReference type="PIRSF" id="PIRSF036979">
    <property type="entry name" value="Arginase"/>
    <property type="match status" value="1"/>
</dbReference>
<name>B9JPE8_RHIR8</name>
<dbReference type="GO" id="GO:0006525">
    <property type="term" value="P:arginine metabolic process"/>
    <property type="evidence" value="ECO:0007669"/>
    <property type="project" value="UniProtKB-KW"/>
</dbReference>
<evidence type="ECO:0000256" key="8">
    <source>
        <dbReference type="ARBA" id="ARBA00047391"/>
    </source>
</evidence>
<feature type="binding site" evidence="10">
    <location>
        <position position="257"/>
    </location>
    <ligand>
        <name>Mn(2+)</name>
        <dbReference type="ChEBI" id="CHEBI:29035"/>
        <label>1</label>
    </ligand>
</feature>
<keyword evidence="15" id="KW-0614">Plasmid</keyword>
<evidence type="ECO:0000256" key="11">
    <source>
        <dbReference type="PROSITE-ProRule" id="PRU00742"/>
    </source>
</evidence>
<dbReference type="InterPro" id="IPR014033">
    <property type="entry name" value="Arginase"/>
</dbReference>
<dbReference type="HOGENOM" id="CLU_039478_6_2_5"/>
<sequence length="335" mass="36104">MIVRPSPQRGDQRCSQEMNASRRRKENELKTCQILGAPVQSGASQPGCLMGPDAFRTAGLSRALTELGWAVTDLGDATPTAEPEISHTNSAVKNLDAMVGWTRSLSKKALEMARSCDLPVFLGGDHSMSAGTVSGVAERAAELDKEQFVLWLDAHADLHTLHTTASGNLHGTPVAYYTGQPGFEGLPPLAAPVDPRNVSMMGIRSVDPEERRRVAEIGIEVADMRVLDEQGVVRPLGVFLDRVSKAKGRLHVSLDVDFLDPGIAPAVGTTVPGGATFREAHLIMEMLHDSGLVTSLDLAELNPFLDERGRTARLMTDLAASLFGRRVFDRVTTAF</sequence>
<dbReference type="Gene3D" id="3.40.800.10">
    <property type="entry name" value="Ureohydrolase domain"/>
    <property type="match status" value="1"/>
</dbReference>
<comment type="catalytic activity">
    <reaction evidence="8 13">
        <text>L-arginine + H2O = urea + L-ornithine</text>
        <dbReference type="Rhea" id="RHEA:20569"/>
        <dbReference type="ChEBI" id="CHEBI:15377"/>
        <dbReference type="ChEBI" id="CHEBI:16199"/>
        <dbReference type="ChEBI" id="CHEBI:32682"/>
        <dbReference type="ChEBI" id="CHEBI:46911"/>
        <dbReference type="EC" id="3.5.3.1"/>
    </reaction>
</comment>
<evidence type="ECO:0000256" key="3">
    <source>
        <dbReference type="ARBA" id="ARBA00018123"/>
    </source>
</evidence>
<dbReference type="GO" id="GO:0030145">
    <property type="term" value="F:manganese ion binding"/>
    <property type="evidence" value="ECO:0007669"/>
    <property type="project" value="TreeGrafter"/>
</dbReference>
<dbReference type="UniPathway" id="UPA00158">
    <property type="reaction ID" value="UER00270"/>
</dbReference>
<dbReference type="PRINTS" id="PR00116">
    <property type="entry name" value="ARGINASE"/>
</dbReference>
<dbReference type="NCBIfam" id="TIGR01229">
    <property type="entry name" value="rocF_arginase"/>
    <property type="match status" value="1"/>
</dbReference>
<keyword evidence="4 13" id="KW-0056">Arginine metabolism</keyword>
<dbReference type="InterPro" id="IPR020855">
    <property type="entry name" value="Ureohydrolase_Mn_BS"/>
</dbReference>
<dbReference type="InterPro" id="IPR006035">
    <property type="entry name" value="Ureohydrolase"/>
</dbReference>
<comment type="pathway">
    <text evidence="1">Nitrogen metabolism; urea cycle; L-ornithine and urea from L-arginine: step 1/1.</text>
</comment>
<dbReference type="PROSITE" id="PS51409">
    <property type="entry name" value="ARGINASE_2"/>
    <property type="match status" value="1"/>
</dbReference>
<evidence type="ECO:0000256" key="6">
    <source>
        <dbReference type="ARBA" id="ARBA00022801"/>
    </source>
</evidence>
<evidence type="ECO:0000313" key="15">
    <source>
        <dbReference type="EMBL" id="ACM31017.1"/>
    </source>
</evidence>
<dbReference type="PROSITE" id="PS01053">
    <property type="entry name" value="ARGINASE_1"/>
    <property type="match status" value="1"/>
</dbReference>
<dbReference type="Pfam" id="PF00491">
    <property type="entry name" value="Arginase"/>
    <property type="match status" value="1"/>
</dbReference>
<dbReference type="GO" id="GO:0005737">
    <property type="term" value="C:cytoplasm"/>
    <property type="evidence" value="ECO:0007669"/>
    <property type="project" value="TreeGrafter"/>
</dbReference>
<dbReference type="FunFam" id="3.40.800.10:FF:000012">
    <property type="entry name" value="Arginase"/>
    <property type="match status" value="1"/>
</dbReference>
<feature type="region of interest" description="Disordered" evidence="14">
    <location>
        <begin position="1"/>
        <end position="26"/>
    </location>
</feature>
<feature type="binding site" evidence="10">
    <location>
        <position position="126"/>
    </location>
    <ligand>
        <name>Mn(2+)</name>
        <dbReference type="ChEBI" id="CHEBI:29035"/>
        <label>2</label>
    </ligand>
</feature>
<dbReference type="KEGG" id="ara:Arad_14153"/>
<dbReference type="CDD" id="cd09989">
    <property type="entry name" value="Arginase"/>
    <property type="match status" value="1"/>
</dbReference>
<dbReference type="EC" id="3.5.3.1" evidence="2 9"/>
<evidence type="ECO:0000256" key="1">
    <source>
        <dbReference type="ARBA" id="ARBA00005098"/>
    </source>
</evidence>
<dbReference type="GO" id="GO:0004053">
    <property type="term" value="F:arginase activity"/>
    <property type="evidence" value="ECO:0007669"/>
    <property type="project" value="UniProtKB-UniRule"/>
</dbReference>
<dbReference type="PANTHER" id="PTHR43782">
    <property type="entry name" value="ARGINASE"/>
    <property type="match status" value="1"/>
</dbReference>
<dbReference type="PANTHER" id="PTHR43782:SF3">
    <property type="entry name" value="ARGINASE"/>
    <property type="match status" value="1"/>
</dbReference>
<evidence type="ECO:0000256" key="14">
    <source>
        <dbReference type="SAM" id="MobiDB-lite"/>
    </source>
</evidence>
<proteinExistence type="inferred from homology"/>
<evidence type="ECO:0000256" key="9">
    <source>
        <dbReference type="NCBIfam" id="TIGR01229"/>
    </source>
</evidence>
<feature type="binding site" evidence="10">
    <location>
        <position position="157"/>
    </location>
    <ligand>
        <name>Mn(2+)</name>
        <dbReference type="ChEBI" id="CHEBI:29035"/>
        <label>1</label>
    </ligand>
</feature>
<geneLocation type="plasmid" evidence="15 16">
    <name>pAtK84b</name>
</geneLocation>
<keyword evidence="5 10" id="KW-0479">Metal-binding</keyword>
<evidence type="ECO:0000256" key="7">
    <source>
        <dbReference type="ARBA" id="ARBA00023211"/>
    </source>
</evidence>
<evidence type="ECO:0000256" key="13">
    <source>
        <dbReference type="RuleBase" id="RU361159"/>
    </source>
</evidence>
<dbReference type="SUPFAM" id="SSF52768">
    <property type="entry name" value="Arginase/deacetylase"/>
    <property type="match status" value="1"/>
</dbReference>
<evidence type="ECO:0000256" key="4">
    <source>
        <dbReference type="ARBA" id="ARBA00022503"/>
    </source>
</evidence>
<evidence type="ECO:0000313" key="16">
    <source>
        <dbReference type="Proteomes" id="UP000001600"/>
    </source>
</evidence>
<protein>
    <recommendedName>
        <fullName evidence="3 9">Arginase</fullName>
        <ecNumber evidence="2 9">3.5.3.1</ecNumber>
    </recommendedName>
</protein>
<dbReference type="InterPro" id="IPR023696">
    <property type="entry name" value="Ureohydrolase_dom_sf"/>
</dbReference>
<evidence type="ECO:0000256" key="2">
    <source>
        <dbReference type="ARBA" id="ARBA00012168"/>
    </source>
</evidence>
<accession>B9JPE8</accession>